<dbReference type="SUPFAM" id="SSF55594">
    <property type="entry name" value="HPr-like"/>
    <property type="match status" value="1"/>
</dbReference>
<organism evidence="1 2">
    <name type="scientific">Candidatus Faecousia excrementigallinarum</name>
    <dbReference type="NCBI Taxonomy" id="2840806"/>
    <lineage>
        <taxon>Bacteria</taxon>
        <taxon>Bacillati</taxon>
        <taxon>Bacillota</taxon>
        <taxon>Clostridia</taxon>
        <taxon>Eubacteriales</taxon>
        <taxon>Oscillospiraceae</taxon>
        <taxon>Faecousia</taxon>
    </lineage>
</organism>
<dbReference type="Proteomes" id="UP000886796">
    <property type="component" value="Unassembled WGS sequence"/>
</dbReference>
<evidence type="ECO:0000313" key="1">
    <source>
        <dbReference type="EMBL" id="HIQ67697.1"/>
    </source>
</evidence>
<protein>
    <submittedName>
        <fullName evidence="1">HPr family phosphocarrier protein</fullName>
    </submittedName>
</protein>
<comment type="caution">
    <text evidence="1">The sequence shown here is derived from an EMBL/GenBank/DDBJ whole genome shotgun (WGS) entry which is preliminary data.</text>
</comment>
<sequence length="78" mass="9096">MREFTIQLRSLQDVQDFVNMACTCPFPVIVGNDSQRIDGKDFMGMFSLDHRFPQKVWVDCSQEELPGFAQQMKPFLYS</sequence>
<proteinExistence type="predicted"/>
<gene>
    <name evidence="1" type="ORF">IAB74_04200</name>
</gene>
<name>A0A9D0Z1W4_9FIRM</name>
<dbReference type="InterPro" id="IPR035895">
    <property type="entry name" value="HPr-like_sf"/>
</dbReference>
<dbReference type="EMBL" id="DVFK01000061">
    <property type="protein sequence ID" value="HIQ67697.1"/>
    <property type="molecule type" value="Genomic_DNA"/>
</dbReference>
<accession>A0A9D0Z1W4</accession>
<reference evidence="1" key="1">
    <citation type="submission" date="2020-10" db="EMBL/GenBank/DDBJ databases">
        <authorList>
            <person name="Gilroy R."/>
        </authorList>
    </citation>
    <scope>NUCLEOTIDE SEQUENCE</scope>
    <source>
        <strain evidence="1">13361</strain>
    </source>
</reference>
<evidence type="ECO:0000313" key="2">
    <source>
        <dbReference type="Proteomes" id="UP000886796"/>
    </source>
</evidence>
<reference evidence="1" key="2">
    <citation type="journal article" date="2021" name="PeerJ">
        <title>Extensive microbial diversity within the chicken gut microbiome revealed by metagenomics and culture.</title>
        <authorList>
            <person name="Gilroy R."/>
            <person name="Ravi A."/>
            <person name="Getino M."/>
            <person name="Pursley I."/>
            <person name="Horton D.L."/>
            <person name="Alikhan N.F."/>
            <person name="Baker D."/>
            <person name="Gharbi K."/>
            <person name="Hall N."/>
            <person name="Watson M."/>
            <person name="Adriaenssens E.M."/>
            <person name="Foster-Nyarko E."/>
            <person name="Jarju S."/>
            <person name="Secka A."/>
            <person name="Antonio M."/>
            <person name="Oren A."/>
            <person name="Chaudhuri R.R."/>
            <person name="La Ragione R."/>
            <person name="Hildebrand F."/>
            <person name="Pallen M.J."/>
        </authorList>
    </citation>
    <scope>NUCLEOTIDE SEQUENCE</scope>
    <source>
        <strain evidence="1">13361</strain>
    </source>
</reference>
<dbReference type="AlphaFoldDB" id="A0A9D0Z1W4"/>